<dbReference type="WBParaSite" id="PS1159_v2.g24459.t1">
    <property type="protein sequence ID" value="PS1159_v2.g24459.t1"/>
    <property type="gene ID" value="PS1159_v2.g24459"/>
</dbReference>
<reference evidence="2" key="1">
    <citation type="submission" date="2022-11" db="UniProtKB">
        <authorList>
            <consortium name="WormBaseParasite"/>
        </authorList>
    </citation>
    <scope>IDENTIFICATION</scope>
</reference>
<accession>A0AC35G664</accession>
<protein>
    <submittedName>
        <fullName evidence="2">LRAT domain-containing protein</fullName>
    </submittedName>
</protein>
<name>A0AC35G664_9BILA</name>
<evidence type="ECO:0000313" key="1">
    <source>
        <dbReference type="Proteomes" id="UP000887580"/>
    </source>
</evidence>
<dbReference type="Proteomes" id="UP000887580">
    <property type="component" value="Unplaced"/>
</dbReference>
<organism evidence="1 2">
    <name type="scientific">Panagrolaimus sp. PS1159</name>
    <dbReference type="NCBI Taxonomy" id="55785"/>
    <lineage>
        <taxon>Eukaryota</taxon>
        <taxon>Metazoa</taxon>
        <taxon>Ecdysozoa</taxon>
        <taxon>Nematoda</taxon>
        <taxon>Chromadorea</taxon>
        <taxon>Rhabditida</taxon>
        <taxon>Tylenchina</taxon>
        <taxon>Panagrolaimomorpha</taxon>
        <taxon>Panagrolaimoidea</taxon>
        <taxon>Panagrolaimidae</taxon>
        <taxon>Panagrolaimus</taxon>
    </lineage>
</organism>
<sequence>MKSQNGNKIIIKEDTLKNVAEDKFIRINNICDDHNAPFAKNVIVQRAKIEVGKADSGFFAENYRDIATWCRVGVFKKEQSELVDLMKYVPEKPRAKCSTWKKGQKGRVTQWRNYSDFIANETPLKGDRIEVACSAYAVFKYKHWIIYDGCVNGVHKIIHFSYDEENKKRIVKKDTLQNGAGEFQIRINNSCDEHNEPFDSDEIIRRAENDVERADYNLFANNCEHIATWCRVGVFESKQSKFIDFLFNAPPHPLITGQYWAEEMKKHPKKRKNWIKKMTDAEKDAFFERFIYPDLY</sequence>
<evidence type="ECO:0000313" key="2">
    <source>
        <dbReference type="WBParaSite" id="PS1159_v2.g24459.t1"/>
    </source>
</evidence>
<proteinExistence type="predicted"/>